<dbReference type="RefSeq" id="YP_008828146.1">
    <property type="nucleotide sequence ID" value="NC_022892.1"/>
</dbReference>
<comment type="function">
    <text evidence="18">Plays a role in viral genome replication by driving entry of quiescent cells into the cell cycle. Stimulation of progression from G1 to S phase allows the virus to efficiently use the cellular DNA replicating machinery to achieve viral genome replication. E7 protein has both transforming and trans-activating activities. Induces the disassembly of the E2F1 transcription factor from RB1, with subsequent transcriptional activation of E2F1-regulated S-phase genes. Interferes with host histone deacetylation mediated by HDAC1 and HDAC2, leading to transcription activation. Plays also a role in the inhibition of both antiviral and antiproliferative functions of host interferon alpha. Interaction with host TMEM173/STING impairs the ability of TMEM173/STING to sense cytosolic DNA and promote the production of type I interferon (IFN-alpha and IFN-beta).</text>
</comment>
<dbReference type="KEGG" id="vg:17699059"/>
<keyword evidence="7 18" id="KW-0863">Zinc-finger</keyword>
<keyword evidence="15" id="KW-0922">Interferon antiviral system evasion</keyword>
<keyword evidence="21" id="KW-1185">Reference proteome</keyword>
<reference evidence="20 21" key="1">
    <citation type="journal article" date="2013" name="PLoS ONE">
        <title>Identification and characterization of eleven novel human gamma-papillomavirus isolates from healthy skin, found at low frequency in a normal population.</title>
        <authorList>
            <person name="Li J."/>
            <person name="Pan Y."/>
            <person name="Deng Q."/>
            <person name="Cai H."/>
            <person name="Ke Y."/>
        </authorList>
    </citation>
    <scope>NUCLEOTIDE SEQUENCE [LARGE SCALE GENOMIC DNA]</scope>
    <source>
        <strain evidence="20">KC10</strain>
    </source>
</reference>
<evidence type="ECO:0000256" key="8">
    <source>
        <dbReference type="ARBA" id="ARBA00022830"/>
    </source>
</evidence>
<keyword evidence="1 18" id="KW-1121">Modulation of host cell cycle by virus</keyword>
<dbReference type="OrthoDB" id="28045at10239"/>
<evidence type="ECO:0000256" key="9">
    <source>
        <dbReference type="ARBA" id="ARBA00022833"/>
    </source>
</evidence>
<protein>
    <recommendedName>
        <fullName evidence="18 19">Protein E7</fullName>
    </recommendedName>
</protein>
<comment type="PTM">
    <text evidence="18">Highly phosphorylated.</text>
</comment>
<feature type="short sequence motif" description="LXCXE motif; interaction with host RB1 and TMEM173/STING" evidence="18">
    <location>
        <begin position="22"/>
        <end position="26"/>
    </location>
</feature>
<dbReference type="GO" id="GO:0003700">
    <property type="term" value="F:DNA-binding transcription factor activity"/>
    <property type="evidence" value="ECO:0007669"/>
    <property type="project" value="UniProtKB-UniRule"/>
</dbReference>
<proteinExistence type="inferred from homology"/>
<dbReference type="HAMAP" id="MF_04004">
    <property type="entry name" value="PPV_E7"/>
    <property type="match status" value="1"/>
</dbReference>
<keyword evidence="8 18" id="KW-1114">Inhibition of host interferon signaling pathway by virus</keyword>
<evidence type="ECO:0000256" key="2">
    <source>
        <dbReference type="ARBA" id="ARBA00022518"/>
    </source>
</evidence>
<sequence>MRGDRPTLGDIILEELIMPINLLCDEASESLSSDCEGEEEQLEPYRIECTCFNCGIRIRFCVVCSRGGIGAFEQLLTEEINLICATCARNLQHGRSQ</sequence>
<keyword evidence="4 18" id="KW-0945">Host-virus interaction</keyword>
<comment type="domain">
    <text evidence="18">The E7 terminal domain is an intrinsically disordered domain, whose flexibility and conformational transitions confer target adaptability to the oncoprotein. It allows adaptation to a variety of protein targets and exposes the PEST degradation sequence that regulates its turnover in the cell.</text>
</comment>
<keyword evidence="13 18" id="KW-0804">Transcription</keyword>
<dbReference type="GO" id="GO:0019904">
    <property type="term" value="F:protein domain specific binding"/>
    <property type="evidence" value="ECO:0007669"/>
    <property type="project" value="UniProtKB-UniRule"/>
</dbReference>
<dbReference type="PIRSF" id="PIRSF003407">
    <property type="entry name" value="Papvi_E7"/>
    <property type="match status" value="1"/>
</dbReference>
<keyword evidence="5 18" id="KW-1090">Inhibition of host innate immune response by virus</keyword>
<dbReference type="SUPFAM" id="SSF161234">
    <property type="entry name" value="E7 C-terminal domain-like"/>
    <property type="match status" value="1"/>
</dbReference>
<comment type="subcellular location">
    <subcellularLocation>
        <location evidence="18">Host cytoplasm</location>
    </subcellularLocation>
    <subcellularLocation>
        <location evidence="18">Host nucleus</location>
    </subcellularLocation>
    <text evidence="18">Predominantly found in the host nucleus.</text>
</comment>
<dbReference type="GO" id="GO:0052170">
    <property type="term" value="P:symbiont-mediated suppression of host innate immune response"/>
    <property type="evidence" value="ECO:0007669"/>
    <property type="project" value="UniProtKB-KW"/>
</dbReference>
<name>U6BQT5_9PAPI</name>
<evidence type="ECO:0000256" key="19">
    <source>
        <dbReference type="PIRNR" id="PIRNR003407"/>
    </source>
</evidence>
<evidence type="ECO:0000256" key="17">
    <source>
        <dbReference type="ARBA" id="ARBA00023309"/>
    </source>
</evidence>
<evidence type="ECO:0000256" key="5">
    <source>
        <dbReference type="ARBA" id="ARBA00022632"/>
    </source>
</evidence>
<comment type="caution">
    <text evidence="18">Lacks conserved residue(s) required for the propagation of feature annotation.</text>
</comment>
<comment type="function">
    <text evidence="19">E7 protein has both transforming and trans-activating activities.</text>
</comment>
<keyword evidence="12 18" id="KW-0010">Activator</keyword>
<evidence type="ECO:0000256" key="4">
    <source>
        <dbReference type="ARBA" id="ARBA00022581"/>
    </source>
</evidence>
<evidence type="ECO:0000256" key="6">
    <source>
        <dbReference type="ARBA" id="ARBA00022723"/>
    </source>
</evidence>
<keyword evidence="9 18" id="KW-0862">Zinc</keyword>
<dbReference type="GO" id="GO:0039645">
    <property type="term" value="P:symbiont-mediated perturbation of host cell cycle G1/S transition checkpoint"/>
    <property type="evidence" value="ECO:0007669"/>
    <property type="project" value="UniProtKB-UniRule"/>
</dbReference>
<dbReference type="GeneID" id="17699059"/>
<feature type="short sequence motif" description="Nuclear export signal" evidence="18">
    <location>
        <begin position="69"/>
        <end position="77"/>
    </location>
</feature>
<evidence type="ECO:0000256" key="10">
    <source>
        <dbReference type="ARBA" id="ARBA00023015"/>
    </source>
</evidence>
<dbReference type="InterPro" id="IPR000148">
    <property type="entry name" value="Papilloma_E7"/>
</dbReference>
<accession>U6BQT5</accession>
<evidence type="ECO:0000256" key="12">
    <source>
        <dbReference type="ARBA" id="ARBA00023159"/>
    </source>
</evidence>
<evidence type="ECO:0000256" key="1">
    <source>
        <dbReference type="ARBA" id="ARBA00022504"/>
    </source>
</evidence>
<dbReference type="GO" id="GO:0008270">
    <property type="term" value="F:zinc ion binding"/>
    <property type="evidence" value="ECO:0007669"/>
    <property type="project" value="UniProtKB-KW"/>
</dbReference>
<dbReference type="Proteomes" id="UP000141459">
    <property type="component" value="Segment"/>
</dbReference>
<dbReference type="GO" id="GO:0042025">
    <property type="term" value="C:host cell nucleus"/>
    <property type="evidence" value="ECO:0007669"/>
    <property type="project" value="UniProtKB-SubCell"/>
</dbReference>
<evidence type="ECO:0000313" key="21">
    <source>
        <dbReference type="Proteomes" id="UP000141459"/>
    </source>
</evidence>
<keyword evidence="16 18" id="KW-0899">Viral immunoevasion</keyword>
<dbReference type="GO" id="GO:0006351">
    <property type="term" value="P:DNA-templated transcription"/>
    <property type="evidence" value="ECO:0007669"/>
    <property type="project" value="UniProtKB-UniRule"/>
</dbReference>
<evidence type="ECO:0000256" key="13">
    <source>
        <dbReference type="ARBA" id="ARBA00023163"/>
    </source>
</evidence>
<keyword evidence="17 18" id="KW-1078">G1/S host cell cycle checkpoint dysregulation by virus</keyword>
<evidence type="ECO:0000313" key="20">
    <source>
        <dbReference type="EMBL" id="AHA37349.1"/>
    </source>
</evidence>
<feature type="zinc finger region" evidence="18">
    <location>
        <begin position="51"/>
        <end position="87"/>
    </location>
</feature>
<dbReference type="Gene3D" id="3.30.160.330">
    <property type="match status" value="1"/>
</dbReference>
<keyword evidence="14 18" id="KW-1035">Host cytoplasm</keyword>
<keyword evidence="6 18" id="KW-0479">Metal-binding</keyword>
<comment type="subunit">
    <text evidence="18">Homodimer. Homooligomer. Interacts with host RB1; this interaction induces dissociation of RB1-E2F1 complex thereby disrupting RB1 activity. Interacts with host EP300; this interaction represses EP300 transcriptional activity. Interacts with protein E2; this interaction inhibits E7 oncogenic activity. Interacts with host TMEM173/STING; this interaction impairs the ability of TMEM173/STING to sense cytosolic DNA and promote the production of type I interferon (IFN-alpha and IFN-beta).</text>
</comment>
<dbReference type="GO" id="GO:0030430">
    <property type="term" value="C:host cell cytoplasm"/>
    <property type="evidence" value="ECO:0007669"/>
    <property type="project" value="UniProtKB-SubCell"/>
</dbReference>
<keyword evidence="11 18" id="KW-0238">DNA-binding</keyword>
<comment type="similarity">
    <text evidence="18 19">Belongs to the papillomaviridae E7 protein family.</text>
</comment>
<dbReference type="GO" id="GO:0039502">
    <property type="term" value="P:symbiont-mediated suppression of host type I interferon-mediated signaling pathway"/>
    <property type="evidence" value="ECO:0007669"/>
    <property type="project" value="UniProtKB-UniRule"/>
</dbReference>
<keyword evidence="2 18" id="KW-0244">Early protein</keyword>
<evidence type="ECO:0000256" key="14">
    <source>
        <dbReference type="ARBA" id="ARBA00023200"/>
    </source>
</evidence>
<dbReference type="Pfam" id="PF00527">
    <property type="entry name" value="E7"/>
    <property type="match status" value="1"/>
</dbReference>
<evidence type="ECO:0000256" key="16">
    <source>
        <dbReference type="ARBA" id="ARBA00023280"/>
    </source>
</evidence>
<keyword evidence="3 18" id="KW-1048">Host nucleus</keyword>
<organism evidence="20 21">
    <name type="scientific">Human papillomavirus 167</name>
    <dbReference type="NCBI Taxonomy" id="1420545"/>
    <lineage>
        <taxon>Viruses</taxon>
        <taxon>Monodnaviria</taxon>
        <taxon>Shotokuvirae</taxon>
        <taxon>Cossaviricota</taxon>
        <taxon>Papovaviricetes</taxon>
        <taxon>Zurhausenvirales</taxon>
        <taxon>Papillomaviridae</taxon>
        <taxon>Firstpapillomavirinae</taxon>
        <taxon>Gammapapillomavirus</taxon>
        <taxon>Gammapapillomavirus 21</taxon>
    </lineage>
</organism>
<gene>
    <name evidence="18 20" type="primary">E7</name>
</gene>
<evidence type="ECO:0000256" key="15">
    <source>
        <dbReference type="ARBA" id="ARBA00023258"/>
    </source>
</evidence>
<dbReference type="EMBL" id="KC862318">
    <property type="protein sequence ID" value="AHA37349.1"/>
    <property type="molecule type" value="Genomic_DNA"/>
</dbReference>
<dbReference type="GO" id="GO:0003677">
    <property type="term" value="F:DNA binding"/>
    <property type="evidence" value="ECO:0007669"/>
    <property type="project" value="UniProtKB-UniRule"/>
</dbReference>
<keyword evidence="10 18" id="KW-0805">Transcription regulation</keyword>
<evidence type="ECO:0000256" key="11">
    <source>
        <dbReference type="ARBA" id="ARBA00023125"/>
    </source>
</evidence>
<evidence type="ECO:0000256" key="3">
    <source>
        <dbReference type="ARBA" id="ARBA00022562"/>
    </source>
</evidence>
<evidence type="ECO:0000256" key="7">
    <source>
        <dbReference type="ARBA" id="ARBA00022771"/>
    </source>
</evidence>
<evidence type="ECO:0000256" key="18">
    <source>
        <dbReference type="HAMAP-Rule" id="MF_04004"/>
    </source>
</evidence>